<gene>
    <name evidence="3" type="ORF">F0M16_22920</name>
</gene>
<dbReference type="InterPro" id="IPR002589">
    <property type="entry name" value="Macro_dom"/>
</dbReference>
<dbReference type="InterPro" id="IPR043472">
    <property type="entry name" value="Macro_dom-like"/>
</dbReference>
<proteinExistence type="predicted"/>
<organism evidence="3 4">
    <name type="scientific">Vibrio cholerae</name>
    <dbReference type="NCBI Taxonomy" id="666"/>
    <lineage>
        <taxon>Bacteria</taxon>
        <taxon>Pseudomonadati</taxon>
        <taxon>Pseudomonadota</taxon>
        <taxon>Gammaproteobacteria</taxon>
        <taxon>Vibrionales</taxon>
        <taxon>Vibrionaceae</taxon>
        <taxon>Vibrio</taxon>
    </lineage>
</organism>
<accession>A0A5B1BWU8</accession>
<dbReference type="Proteomes" id="UP000323225">
    <property type="component" value="Unassembled WGS sequence"/>
</dbReference>
<comment type="caution">
    <text evidence="3">The sequence shown here is derived from an EMBL/GenBank/DDBJ whole genome shotgun (WGS) entry which is preliminary data.</text>
</comment>
<sequence length="343" mass="38736">MISYRTGNIIIDDSEAIVNTVNCVGVMGKGLALQFKKAFLDNFKQYKSACDRKEVKIGEMFITEQGDMFNRKFIINFPTKDHWKGKSKYEYIESGLDDLAVKIQEYGIKSIAIPPLGAGLGGLDWEKVKSMIIDKIGSLQDVSINIYEPFGSPDAKDIIINTRVPNMTKGRALLLKLLGIYSSKGYECTKLEAQKLAYFLQEAGVDLKLKFEAHNFGPYADNLNHVLSHIDGHFISGFGDRVAKSRISIINNSLDAAEEYLSNHPESEEAISKVEKLIRGYETPLSMEVLSTVHWVVKYEGYSPNDFDSIKLFIHQWNDHKASIKEKYLKKALSRLESNCWVS</sequence>
<dbReference type="SMART" id="SM00506">
    <property type="entry name" value="A1pp"/>
    <property type="match status" value="1"/>
</dbReference>
<dbReference type="RefSeq" id="WP_142570815.1">
    <property type="nucleotide sequence ID" value="NZ_VIOK01000055.1"/>
</dbReference>
<dbReference type="EMBL" id="VUAA01000076">
    <property type="protein sequence ID" value="KAA1252442.1"/>
    <property type="molecule type" value="Genomic_DNA"/>
</dbReference>
<dbReference type="Gene3D" id="3.40.220.10">
    <property type="entry name" value="Leucine Aminopeptidase, subunit E, domain 1"/>
    <property type="match status" value="1"/>
</dbReference>
<evidence type="ECO:0000313" key="4">
    <source>
        <dbReference type="Proteomes" id="UP000323225"/>
    </source>
</evidence>
<name>A0A5B1BWU8_VIBCL</name>
<protein>
    <submittedName>
        <fullName evidence="3">Macro domain-containing protein</fullName>
    </submittedName>
</protein>
<feature type="domain" description="Macro" evidence="2">
    <location>
        <begin position="1"/>
        <end position="155"/>
    </location>
</feature>
<dbReference type="Pfam" id="PF01661">
    <property type="entry name" value="Macro"/>
    <property type="match status" value="1"/>
</dbReference>
<comment type="catalytic activity">
    <reaction evidence="1">
        <text>an N-(ADP-alpha-D-ribosyl)-thymidine in DNA + H2O = a thymidine in DNA + ADP-D-ribose</text>
        <dbReference type="Rhea" id="RHEA:71655"/>
        <dbReference type="Rhea" id="RHEA-COMP:13556"/>
        <dbReference type="Rhea" id="RHEA-COMP:18051"/>
        <dbReference type="ChEBI" id="CHEBI:15377"/>
        <dbReference type="ChEBI" id="CHEBI:57967"/>
        <dbReference type="ChEBI" id="CHEBI:137386"/>
        <dbReference type="ChEBI" id="CHEBI:191199"/>
    </reaction>
    <physiologicalReaction direction="left-to-right" evidence="1">
        <dbReference type="Rhea" id="RHEA:71656"/>
    </physiologicalReaction>
</comment>
<evidence type="ECO:0000256" key="1">
    <source>
        <dbReference type="ARBA" id="ARBA00035885"/>
    </source>
</evidence>
<dbReference type="PANTHER" id="PTHR12521:SF0">
    <property type="entry name" value="ADP-RIBOSE GLYCOHYDROLASE OARD1"/>
    <property type="match status" value="1"/>
</dbReference>
<reference evidence="3 4" key="1">
    <citation type="submission" date="2019-09" db="EMBL/GenBank/DDBJ databases">
        <authorList>
            <person name="Kritzky A."/>
            <person name="Schelkanova E.Y."/>
            <person name="Alkhova Z.V."/>
            <person name="Smirnova N.I."/>
        </authorList>
    </citation>
    <scope>NUCLEOTIDE SEQUENCE [LARGE SCALE GENOMIC DNA]</scope>
    <source>
        <strain evidence="3 4">M1526</strain>
    </source>
</reference>
<dbReference type="InterPro" id="IPR050892">
    <property type="entry name" value="ADP-ribose_metab_enzymes"/>
</dbReference>
<evidence type="ECO:0000313" key="3">
    <source>
        <dbReference type="EMBL" id="KAA1252442.1"/>
    </source>
</evidence>
<evidence type="ECO:0000259" key="2">
    <source>
        <dbReference type="PROSITE" id="PS51154"/>
    </source>
</evidence>
<dbReference type="PROSITE" id="PS51154">
    <property type="entry name" value="MACRO"/>
    <property type="match status" value="1"/>
</dbReference>
<dbReference type="CDD" id="cd02901">
    <property type="entry name" value="Macro_Poa1p-like"/>
    <property type="match status" value="1"/>
</dbReference>
<dbReference type="SUPFAM" id="SSF52949">
    <property type="entry name" value="Macro domain-like"/>
    <property type="match status" value="1"/>
</dbReference>
<dbReference type="AlphaFoldDB" id="A0A5B1BWU8"/>
<dbReference type="GO" id="GO:0140291">
    <property type="term" value="P:peptidyl-glutamate ADP-deribosylation"/>
    <property type="evidence" value="ECO:0007669"/>
    <property type="project" value="TreeGrafter"/>
</dbReference>
<dbReference type="PANTHER" id="PTHR12521">
    <property type="entry name" value="PROTEIN C6ORF130"/>
    <property type="match status" value="1"/>
</dbReference>